<dbReference type="RefSeq" id="WP_310912246.1">
    <property type="nucleotide sequence ID" value="NZ_JAVLVT010000004.1"/>
</dbReference>
<evidence type="ECO:0000313" key="2">
    <source>
        <dbReference type="EMBL" id="MDS1270695.1"/>
    </source>
</evidence>
<sequence>MPEPPGPTDAERGVLVGLDLRGIQDFVYEGRRLLDAIGRSALVGDLVRTVPVRGEPDIADLLRGIDCTTIRDTGGALWVAFHGEQAARDARGFTAEYTRRLRETSVRIQPVVKHLRYGADDTEAKTLADAVRDIGRLLAAESRDHSHTPVLGYGVTAICEVTGRPAETVDPDRGRETPDRPDEAAPERVARDVRHARARGRTWHQQKNEDWLAELPPFRGIPLDLPMDVEQLGREMGEVSRQAVIHLDFNDLGKTLHAHADAQHGTTDFTTRMRELSGQVRTLTEGLARAMTRAVTNALQEESDAEPWPVLRGTLPNQLLRVATHRDRSGMDFVKVPLRPIVAGGDDLTIICDGRLAWSLTRFALDWLDRVEVAEGDPRHPFTELGPNPDWDIEREVGDQGAVTGVPTMKVGIAVQPVGAPLIAGYQISEALAKRAKDHRRDMRTTGDDDDHAVVWSLDFDTPERVMDRLQHRATGTGDPLTAQPMLGSEFRDFLTTYFAVAGDRPHSLRGPTWRENRSWLIGDLMKLLEQGHDLAAELQRRKSLELPHQLPEHADRRDDTDARARLYEALQLIDLHLDVNLEEVP</sequence>
<dbReference type="Proteomes" id="UP001250214">
    <property type="component" value="Unassembled WGS sequence"/>
</dbReference>
<dbReference type="Gene3D" id="3.30.70.270">
    <property type="match status" value="1"/>
</dbReference>
<gene>
    <name evidence="2" type="ORF">RIF23_10330</name>
</gene>
<proteinExistence type="predicted"/>
<dbReference type="InterPro" id="IPR043128">
    <property type="entry name" value="Rev_trsase/Diguanyl_cyclase"/>
</dbReference>
<protein>
    <submittedName>
        <fullName evidence="2">Uncharacterized protein</fullName>
    </submittedName>
</protein>
<comment type="caution">
    <text evidence="2">The sequence shown here is derived from an EMBL/GenBank/DDBJ whole genome shotgun (WGS) entry which is preliminary data.</text>
</comment>
<evidence type="ECO:0000313" key="3">
    <source>
        <dbReference type="Proteomes" id="UP001250214"/>
    </source>
</evidence>
<reference evidence="3" key="1">
    <citation type="submission" date="2023-07" db="EMBL/GenBank/DDBJ databases">
        <title>Novel species in the genus Lipingzhangella isolated from Sambhar Salt Lake.</title>
        <authorList>
            <person name="Jiya N."/>
            <person name="Kajale S."/>
            <person name="Sharma A."/>
        </authorList>
    </citation>
    <scope>NUCLEOTIDE SEQUENCE [LARGE SCALE GENOMIC DNA]</scope>
    <source>
        <strain evidence="3">LS1_29</strain>
    </source>
</reference>
<evidence type="ECO:0000256" key="1">
    <source>
        <dbReference type="SAM" id="MobiDB-lite"/>
    </source>
</evidence>
<keyword evidence="3" id="KW-1185">Reference proteome</keyword>
<feature type="region of interest" description="Disordered" evidence="1">
    <location>
        <begin position="164"/>
        <end position="190"/>
    </location>
</feature>
<feature type="compositionally biased region" description="Basic and acidic residues" evidence="1">
    <location>
        <begin position="170"/>
        <end position="190"/>
    </location>
</feature>
<accession>A0ABU2H7B8</accession>
<organism evidence="2 3">
    <name type="scientific">Lipingzhangella rawalii</name>
    <dbReference type="NCBI Taxonomy" id="2055835"/>
    <lineage>
        <taxon>Bacteria</taxon>
        <taxon>Bacillati</taxon>
        <taxon>Actinomycetota</taxon>
        <taxon>Actinomycetes</taxon>
        <taxon>Streptosporangiales</taxon>
        <taxon>Nocardiopsidaceae</taxon>
        <taxon>Lipingzhangella</taxon>
    </lineage>
</organism>
<dbReference type="EMBL" id="JAVLVT010000004">
    <property type="protein sequence ID" value="MDS1270695.1"/>
    <property type="molecule type" value="Genomic_DNA"/>
</dbReference>
<name>A0ABU2H7B8_9ACTN</name>